<dbReference type="RefSeq" id="WP_183948194.1">
    <property type="nucleotide sequence ID" value="NZ_JACHHX010000008.1"/>
</dbReference>
<keyword evidence="1" id="KW-0732">Signal</keyword>
<dbReference type="Proteomes" id="UP000519004">
    <property type="component" value="Unassembled WGS sequence"/>
</dbReference>
<feature type="domain" description="PDZ" evidence="2">
    <location>
        <begin position="56"/>
        <end position="142"/>
    </location>
</feature>
<dbReference type="Gene3D" id="2.30.42.10">
    <property type="match status" value="1"/>
</dbReference>
<accession>A0A7W7Y080</accession>
<evidence type="ECO:0000259" key="2">
    <source>
        <dbReference type="PROSITE" id="PS50106"/>
    </source>
</evidence>
<reference evidence="3 4" key="1">
    <citation type="submission" date="2020-08" db="EMBL/GenBank/DDBJ databases">
        <title>Genomic Encyclopedia of Type Strains, Phase IV (KMG-IV): sequencing the most valuable type-strain genomes for metagenomic binning, comparative biology and taxonomic classification.</title>
        <authorList>
            <person name="Goeker M."/>
        </authorList>
    </citation>
    <scope>NUCLEOTIDE SEQUENCE [LARGE SCALE GENOMIC DNA]</scope>
    <source>
        <strain evidence="3 4">DSM 25897</strain>
    </source>
</reference>
<keyword evidence="4" id="KW-1185">Reference proteome</keyword>
<feature type="signal peptide" evidence="1">
    <location>
        <begin position="1"/>
        <end position="27"/>
    </location>
</feature>
<dbReference type="InterPro" id="IPR036034">
    <property type="entry name" value="PDZ_sf"/>
</dbReference>
<name>A0A7W7Y080_9GAMM</name>
<dbReference type="SMART" id="SM00228">
    <property type="entry name" value="PDZ"/>
    <property type="match status" value="1"/>
</dbReference>
<proteinExistence type="predicted"/>
<dbReference type="InterPro" id="IPR001478">
    <property type="entry name" value="PDZ"/>
</dbReference>
<sequence length="295" mass="31721">MDFRPATRCATRIALALLLALPRPADASEAQIDAEMQALLLRLGEAGRLPAPGGAPLRIERPERVRHELGAVVDVRGGQGPGLAVLAVTPGSAAERLGLRVGDRLLAINDHTFSGEAPAAETFRAALAARDGALALRVRRGERELHLTGQADRAVVPAYTLTIGASAAPAAPPAAGCGRISTFDAAPRAQHIHPAVLIAIDGRQPGPSGADSFRLDAGRHVLTVAEAIDARQFTAVQQYQRDRARRERYKTLEIEVRPDTTYRLGARLISERRAEIRDNAYWEPVIWAEVAESCR</sequence>
<evidence type="ECO:0000313" key="4">
    <source>
        <dbReference type="Proteomes" id="UP000519004"/>
    </source>
</evidence>
<evidence type="ECO:0000313" key="3">
    <source>
        <dbReference type="EMBL" id="MBB5015508.1"/>
    </source>
</evidence>
<dbReference type="InterPro" id="IPR041489">
    <property type="entry name" value="PDZ_6"/>
</dbReference>
<protein>
    <recommendedName>
        <fullName evidence="2">PDZ domain-containing protein</fullName>
    </recommendedName>
</protein>
<evidence type="ECO:0000256" key="1">
    <source>
        <dbReference type="SAM" id="SignalP"/>
    </source>
</evidence>
<dbReference type="PROSITE" id="PS50106">
    <property type="entry name" value="PDZ"/>
    <property type="match status" value="1"/>
</dbReference>
<dbReference type="AlphaFoldDB" id="A0A7W7Y080"/>
<organism evidence="3 4">
    <name type="scientific">Rehaibacterium terrae</name>
    <dbReference type="NCBI Taxonomy" id="1341696"/>
    <lineage>
        <taxon>Bacteria</taxon>
        <taxon>Pseudomonadati</taxon>
        <taxon>Pseudomonadota</taxon>
        <taxon>Gammaproteobacteria</taxon>
        <taxon>Lysobacterales</taxon>
        <taxon>Lysobacteraceae</taxon>
        <taxon>Rehaibacterium</taxon>
    </lineage>
</organism>
<dbReference type="Pfam" id="PF17820">
    <property type="entry name" value="PDZ_6"/>
    <property type="match status" value="1"/>
</dbReference>
<feature type="chain" id="PRO_5030695107" description="PDZ domain-containing protein" evidence="1">
    <location>
        <begin position="28"/>
        <end position="295"/>
    </location>
</feature>
<dbReference type="SUPFAM" id="SSF50156">
    <property type="entry name" value="PDZ domain-like"/>
    <property type="match status" value="1"/>
</dbReference>
<comment type="caution">
    <text evidence="3">The sequence shown here is derived from an EMBL/GenBank/DDBJ whole genome shotgun (WGS) entry which is preliminary data.</text>
</comment>
<dbReference type="EMBL" id="JACHHX010000008">
    <property type="protein sequence ID" value="MBB5015508.1"/>
    <property type="molecule type" value="Genomic_DNA"/>
</dbReference>
<gene>
    <name evidence="3" type="ORF">HNQ58_001412</name>
</gene>